<feature type="binding site" evidence="4">
    <location>
        <begin position="8"/>
        <end position="15"/>
    </location>
    <ligand>
        <name>ATP</name>
        <dbReference type="ChEBI" id="CHEBI:30616"/>
    </ligand>
</feature>
<name>A0A173S6I7_ANAHA</name>
<dbReference type="Pfam" id="PF03668">
    <property type="entry name" value="RapZ-like_N"/>
    <property type="match status" value="1"/>
</dbReference>
<organism evidence="8 11">
    <name type="scientific">Anaerostipes hadrus</name>
    <dbReference type="NCBI Taxonomy" id="649756"/>
    <lineage>
        <taxon>Bacteria</taxon>
        <taxon>Bacillati</taxon>
        <taxon>Bacillota</taxon>
        <taxon>Clostridia</taxon>
        <taxon>Lachnospirales</taxon>
        <taxon>Lachnospiraceae</taxon>
        <taxon>Anaerostipes</taxon>
    </lineage>
</organism>
<accession>A0A173S6I7</accession>
<dbReference type="Proteomes" id="UP000188159">
    <property type="component" value="Chromosome"/>
</dbReference>
<keyword evidence="1 4" id="KW-0547">Nucleotide-binding</keyword>
<dbReference type="Pfam" id="PF22740">
    <property type="entry name" value="PapZ_C"/>
    <property type="match status" value="1"/>
</dbReference>
<dbReference type="RefSeq" id="WP_009202776.1">
    <property type="nucleotide sequence ID" value="NZ_BAABYN010000001.1"/>
</dbReference>
<dbReference type="EMBL" id="CP132968">
    <property type="protein sequence ID" value="WMD16763.1"/>
    <property type="molecule type" value="Genomic_DNA"/>
</dbReference>
<dbReference type="Proteomes" id="UP001243496">
    <property type="component" value="Chromosome"/>
</dbReference>
<gene>
    <name evidence="8" type="primary">yvcJ</name>
    <name evidence="9" type="synonym">rapZ</name>
    <name evidence="7" type="ORF">DO83_06320</name>
    <name evidence="8" type="ORF">ERS852571_00965</name>
    <name evidence="9" type="ORF">G5A72_04755</name>
    <name evidence="10" type="ORF">RBI15_01300</name>
</gene>
<evidence type="ECO:0000313" key="10">
    <source>
        <dbReference type="EMBL" id="WMD16763.1"/>
    </source>
</evidence>
<reference evidence="10" key="5">
    <citation type="submission" date="2023-08" db="EMBL/GenBank/DDBJ databases">
        <title>Complete Genome Sequences of butyrate producing Anaerostipes hadrus strains BA1 and GIF7 isolated from the terminal ileum of a healthy lean male.</title>
        <authorList>
            <person name="Low A."/>
            <person name="Sheludchenko M."/>
            <person name="Cheng H.E."/>
            <person name="Koh X.Q."/>
            <person name="Lee J."/>
        </authorList>
    </citation>
    <scope>NUCLEOTIDE SEQUENCE</scope>
    <source>
        <strain evidence="10">BA1</strain>
    </source>
</reference>
<reference evidence="8 11" key="1">
    <citation type="submission" date="2015-09" db="EMBL/GenBank/DDBJ databases">
        <authorList>
            <consortium name="Pathogen Informatics"/>
        </authorList>
    </citation>
    <scope>NUCLEOTIDE SEQUENCE [LARGE SCALE GENOMIC DNA]</scope>
    <source>
        <strain evidence="8 11">2789STDY5834959</strain>
    </source>
</reference>
<evidence type="ECO:0000313" key="7">
    <source>
        <dbReference type="EMBL" id="AQP39250.1"/>
    </source>
</evidence>
<protein>
    <submittedName>
        <fullName evidence="8">GlmZ(SRNA)-inactivating NTPase</fullName>
    </submittedName>
    <submittedName>
        <fullName evidence="9">RNase adapter RapZ</fullName>
    </submittedName>
</protein>
<dbReference type="HAMAP" id="MF_00636">
    <property type="entry name" value="RapZ_like"/>
    <property type="match status" value="1"/>
</dbReference>
<evidence type="ECO:0000313" key="13">
    <source>
        <dbReference type="Proteomes" id="UP001644750"/>
    </source>
</evidence>
<reference evidence="9" key="4">
    <citation type="submission" date="2020-02" db="EMBL/GenBank/DDBJ databases">
        <authorList>
            <person name="Littmann E."/>
            <person name="Sorbara M."/>
        </authorList>
    </citation>
    <scope>NUCLEOTIDE SEQUENCE</scope>
    <source>
        <strain evidence="9">MSK.14.57</strain>
    </source>
</reference>
<evidence type="ECO:0000313" key="9">
    <source>
        <dbReference type="EMBL" id="NSJ78909.1"/>
    </source>
</evidence>
<dbReference type="GeneID" id="92740001"/>
<dbReference type="Proteomes" id="UP001644750">
    <property type="component" value="Unassembled WGS sequence"/>
</dbReference>
<evidence type="ECO:0000256" key="1">
    <source>
        <dbReference type="ARBA" id="ARBA00022741"/>
    </source>
</evidence>
<evidence type="ECO:0000256" key="4">
    <source>
        <dbReference type="HAMAP-Rule" id="MF_00636"/>
    </source>
</evidence>
<dbReference type="GO" id="GO:0005525">
    <property type="term" value="F:GTP binding"/>
    <property type="evidence" value="ECO:0007669"/>
    <property type="project" value="UniProtKB-UniRule"/>
</dbReference>
<evidence type="ECO:0000313" key="8">
    <source>
        <dbReference type="EMBL" id="CUM85485.1"/>
    </source>
</evidence>
<reference evidence="9 13" key="3">
    <citation type="journal article" date="2020" name="Cell Host Microbe">
        <title>Functional and Genomic Variation between Human-Derived Isolates of Lachnospiraceae Reveals Inter- and Intra-Species Diversity.</title>
        <authorList>
            <person name="Sorbara M.T."/>
            <person name="Littmann E.R."/>
            <person name="Fontana E."/>
            <person name="Moody T.U."/>
            <person name="Kohout C.E."/>
            <person name="Gjonbalaj M."/>
            <person name="Eaton V."/>
            <person name="Seok R."/>
            <person name="Leiner I.M."/>
            <person name="Pamer E.G."/>
        </authorList>
    </citation>
    <scope>NUCLEOTIDE SEQUENCE [LARGE SCALE GENOMIC DNA]</scope>
    <source>
        <strain evidence="9 13">MSK.14.57</strain>
    </source>
</reference>
<reference evidence="7 12" key="2">
    <citation type="journal article" date="2016" name="Sci. Rep.">
        <title>Accelerated dysbiosis of gut microbiota during aggravation of DSS-induced colitis by a butyrate-producing bacterium.</title>
        <authorList>
            <person name="Zhang Q."/>
            <person name="Wu Y."/>
            <person name="Wang J."/>
            <person name="Wu G."/>
            <person name="Long W."/>
            <person name="Xue Z."/>
            <person name="Wang L."/>
            <person name="Zhang X."/>
            <person name="Pang X."/>
            <person name="Zhao Y."/>
            <person name="Zhao L."/>
            <person name="Zhang C."/>
        </authorList>
    </citation>
    <scope>NUCLEOTIDE SEQUENCE [LARGE SCALE GENOMIC DNA]</scope>
    <source>
        <strain evidence="7 12">BPB5</strain>
    </source>
</reference>
<dbReference type="EMBL" id="JAAITB010000007">
    <property type="protein sequence ID" value="NSJ78909.1"/>
    <property type="molecule type" value="Genomic_DNA"/>
</dbReference>
<dbReference type="InterPro" id="IPR027417">
    <property type="entry name" value="P-loop_NTPase"/>
</dbReference>
<dbReference type="NCBIfam" id="NF003828">
    <property type="entry name" value="PRK05416.1"/>
    <property type="match status" value="1"/>
</dbReference>
<evidence type="ECO:0000259" key="5">
    <source>
        <dbReference type="Pfam" id="PF03668"/>
    </source>
</evidence>
<dbReference type="Proteomes" id="UP000095553">
    <property type="component" value="Unassembled WGS sequence"/>
</dbReference>
<evidence type="ECO:0000259" key="6">
    <source>
        <dbReference type="Pfam" id="PF22740"/>
    </source>
</evidence>
<evidence type="ECO:0000313" key="12">
    <source>
        <dbReference type="Proteomes" id="UP000188159"/>
    </source>
</evidence>
<keyword evidence="13" id="KW-1185">Reference proteome</keyword>
<dbReference type="PIRSF" id="PIRSF005052">
    <property type="entry name" value="P-loopkin"/>
    <property type="match status" value="1"/>
</dbReference>
<proteinExistence type="inferred from homology"/>
<dbReference type="PANTHER" id="PTHR30448">
    <property type="entry name" value="RNASE ADAPTER PROTEIN RAPZ"/>
    <property type="match status" value="1"/>
</dbReference>
<dbReference type="AlphaFoldDB" id="A0A173S6I7"/>
<dbReference type="InterPro" id="IPR053931">
    <property type="entry name" value="RapZ_C"/>
</dbReference>
<dbReference type="EMBL" id="CYXY01000005">
    <property type="protein sequence ID" value="CUM85485.1"/>
    <property type="molecule type" value="Genomic_DNA"/>
</dbReference>
<evidence type="ECO:0000256" key="2">
    <source>
        <dbReference type="ARBA" id="ARBA00022840"/>
    </source>
</evidence>
<keyword evidence="3 4" id="KW-0342">GTP-binding</keyword>
<dbReference type="InterPro" id="IPR053930">
    <property type="entry name" value="RapZ-like_N"/>
</dbReference>
<evidence type="ECO:0000313" key="11">
    <source>
        <dbReference type="Proteomes" id="UP000095553"/>
    </source>
</evidence>
<sequence length="284" mass="32411">MRFVIVTGMSGAGKSSALKTLEDAGYFCVDNLPVALLDKFADMLLDETAKIENVALGIDIRNGRGIGELAHKLKEIEAAGIKYEILYLNASNRILLKRYKETRRNHPLSRDGRVEDGIAKEREIMKFLQDQATYVIDTSQLLTRELKEEIDRIFVDGEEGERFQIAVVSFGFKHGIPADVDLVFDVRFLPNPYYDLNLRPLTGNDKPIQDFVMKHEESVEFLDKLDDMMRFLIPNYIKEGKYNLVIGIGCTGGKHRSVTITNKLAERLKQLPYSVKVEHRDIMR</sequence>
<feature type="binding site" evidence="4">
    <location>
        <begin position="59"/>
        <end position="62"/>
    </location>
    <ligand>
        <name>GTP</name>
        <dbReference type="ChEBI" id="CHEBI:37565"/>
    </ligand>
</feature>
<dbReference type="PANTHER" id="PTHR30448:SF0">
    <property type="entry name" value="RNASE ADAPTER PROTEIN RAPZ"/>
    <property type="match status" value="1"/>
</dbReference>
<dbReference type="GO" id="GO:0005524">
    <property type="term" value="F:ATP binding"/>
    <property type="evidence" value="ECO:0007669"/>
    <property type="project" value="UniProtKB-UniRule"/>
</dbReference>
<dbReference type="SUPFAM" id="SSF52540">
    <property type="entry name" value="P-loop containing nucleoside triphosphate hydrolases"/>
    <property type="match status" value="1"/>
</dbReference>
<evidence type="ECO:0000256" key="3">
    <source>
        <dbReference type="ARBA" id="ARBA00023134"/>
    </source>
</evidence>
<keyword evidence="2 4" id="KW-0067">ATP-binding</keyword>
<dbReference type="InterPro" id="IPR005337">
    <property type="entry name" value="RapZ-like"/>
</dbReference>
<feature type="domain" description="RapZ-like N-terminal" evidence="5">
    <location>
        <begin position="1"/>
        <end position="155"/>
    </location>
</feature>
<feature type="domain" description="RapZ C-terminal" evidence="6">
    <location>
        <begin position="164"/>
        <end position="282"/>
    </location>
</feature>
<dbReference type="EMBL" id="CP012098">
    <property type="protein sequence ID" value="AQP39250.1"/>
    <property type="molecule type" value="Genomic_DNA"/>
</dbReference>